<comment type="subcellular location">
    <subcellularLocation>
        <location evidence="1">Cytoplasm</location>
    </subcellularLocation>
</comment>
<dbReference type="Gene3D" id="1.20.58.90">
    <property type="match status" value="1"/>
</dbReference>
<dbReference type="PATRIC" id="fig|1379.3.peg.1537"/>
<evidence type="ECO:0000256" key="1">
    <source>
        <dbReference type="ARBA" id="ARBA00004496"/>
    </source>
</evidence>
<proteinExistence type="inferred from homology"/>
<dbReference type="PROSITE" id="PS51191">
    <property type="entry name" value="FEMABX"/>
    <property type="match status" value="1"/>
</dbReference>
<dbReference type="InterPro" id="IPR016181">
    <property type="entry name" value="Acyl_CoA_acyltransferase"/>
</dbReference>
<comment type="catalytic activity">
    <reaction evidence="11">
        <text>beta-D-GlcNAc-(1-&gt;4)-Mur2Ac(oyl-L-Ala-D-isoglutaminyl-L-Lys-D-Ala-D-Ala)-di-trans,octa-cis-undecaprenyl diphosphate + glycyl-tRNA(Gly) = beta-D-GlcNAc-(1-&gt;4)-Mur2Ac(oyl-L-Ala-D-isoglutaminyl-L-Lys-(N(6)-Gly)-D-Ala-D-Ala)-di-trans,octa-cis-undecaprenyl diphosphate + tRNA(Gly) + H(+)</text>
        <dbReference type="Rhea" id="RHEA:30435"/>
        <dbReference type="Rhea" id="RHEA-COMP:9664"/>
        <dbReference type="Rhea" id="RHEA-COMP:9683"/>
        <dbReference type="ChEBI" id="CHEBI:15378"/>
        <dbReference type="ChEBI" id="CHEBI:62233"/>
        <dbReference type="ChEBI" id="CHEBI:62234"/>
        <dbReference type="ChEBI" id="CHEBI:78442"/>
        <dbReference type="ChEBI" id="CHEBI:78522"/>
        <dbReference type="EC" id="2.3.2.16"/>
    </reaction>
</comment>
<protein>
    <recommendedName>
        <fullName evidence="9">Lipid II:glycine glycyltransferase</fullName>
        <ecNumber evidence="8">2.3.2.16</ecNumber>
    </recommendedName>
    <alternativeName>
        <fullName evidence="10">Factor essential for expression of methicillin resistance X</fullName>
    </alternativeName>
</protein>
<dbReference type="PANTHER" id="PTHR36174">
    <property type="entry name" value="LIPID II:GLYCINE GLYCYLTRANSFERASE"/>
    <property type="match status" value="1"/>
</dbReference>
<comment type="similarity">
    <text evidence="2">Belongs to the FemABX family.</text>
</comment>
<dbReference type="GO" id="GO:0016755">
    <property type="term" value="F:aminoacyltransferase activity"/>
    <property type="evidence" value="ECO:0007669"/>
    <property type="project" value="InterPro"/>
</dbReference>
<dbReference type="Gene3D" id="3.40.630.30">
    <property type="match status" value="2"/>
</dbReference>
<dbReference type="SUPFAM" id="SSF55729">
    <property type="entry name" value="Acyl-CoA N-acyltransferases (Nat)"/>
    <property type="match status" value="2"/>
</dbReference>
<evidence type="ECO:0000256" key="3">
    <source>
        <dbReference type="ARBA" id="ARBA00022679"/>
    </source>
</evidence>
<dbReference type="GO" id="GO:0009252">
    <property type="term" value="P:peptidoglycan biosynthetic process"/>
    <property type="evidence" value="ECO:0007669"/>
    <property type="project" value="UniProtKB-KW"/>
</dbReference>
<accession>A0A133ZR53</accession>
<dbReference type="RefSeq" id="WP_060914613.1">
    <property type="nucleotide sequence ID" value="NZ_KQ959989.1"/>
</dbReference>
<evidence type="ECO:0000256" key="11">
    <source>
        <dbReference type="ARBA" id="ARBA00048654"/>
    </source>
</evidence>
<keyword evidence="3" id="KW-0808">Transferase</keyword>
<dbReference type="GO" id="GO:0005737">
    <property type="term" value="C:cytoplasm"/>
    <property type="evidence" value="ECO:0007669"/>
    <property type="project" value="UniProtKB-SubCell"/>
</dbReference>
<keyword evidence="4" id="KW-0133">Cell shape</keyword>
<evidence type="ECO:0000256" key="5">
    <source>
        <dbReference type="ARBA" id="ARBA00022984"/>
    </source>
</evidence>
<evidence type="ECO:0000313" key="13">
    <source>
        <dbReference type="Proteomes" id="UP000070355"/>
    </source>
</evidence>
<evidence type="ECO:0000256" key="9">
    <source>
        <dbReference type="ARBA" id="ARBA00040679"/>
    </source>
</evidence>
<dbReference type="Pfam" id="PF02388">
    <property type="entry name" value="FemAB"/>
    <property type="match status" value="1"/>
</dbReference>
<dbReference type="GO" id="GO:0008360">
    <property type="term" value="P:regulation of cell shape"/>
    <property type="evidence" value="ECO:0007669"/>
    <property type="project" value="UniProtKB-KW"/>
</dbReference>
<sequence length="404" mass="46449">MKFLTNINDEKYTEFIKNHKHGNMMQAIEWSHIKNTWGAVRVAVADENDNILAAVQILTRQGLWYAPRGPILDYTNTELLNFFLTNLKKFAKDKGAKMVKLDIPTAVKDEKLAVFKDIEIDRENNSLIKVFKENGYKHKGFSLDMSSTIQPRFNTVTKLEQEVPDLFPKDTRRLIRDAEKKFVEVRRCGKENLDDFLFALACTEKRKNISLRGREYFENLLDTFGDNALLYISYINVEKAVKECHSRKEAIEDEIEALGEKSPKKKRTLLEQVAGIEKLIVLFDSLEIEDKSKNQVISAAITIAYGNHAEIIYAGMNEDFAKLPAQYKVFSDTMKKAQEMGVKEVSMGGIEGDLNDSLLGFKSKFAPNIVEYYGEFDLVISHVFNLMYNYGLPLRRKILKLIKR</sequence>
<evidence type="ECO:0000256" key="7">
    <source>
        <dbReference type="ARBA" id="ARBA00023316"/>
    </source>
</evidence>
<dbReference type="STRING" id="1379.HMPREF3186_01548"/>
<dbReference type="EC" id="2.3.2.16" evidence="8"/>
<keyword evidence="5" id="KW-0573">Peptidoglycan synthesis</keyword>
<dbReference type="AlphaFoldDB" id="A0A133ZR53"/>
<dbReference type="GO" id="GO:0071555">
    <property type="term" value="P:cell wall organization"/>
    <property type="evidence" value="ECO:0007669"/>
    <property type="project" value="UniProtKB-KW"/>
</dbReference>
<gene>
    <name evidence="12" type="ORF">HMPREF3186_01548</name>
</gene>
<dbReference type="OrthoDB" id="9785911at2"/>
<evidence type="ECO:0000256" key="6">
    <source>
        <dbReference type="ARBA" id="ARBA00023315"/>
    </source>
</evidence>
<evidence type="ECO:0000313" key="12">
    <source>
        <dbReference type="EMBL" id="KXB57903.1"/>
    </source>
</evidence>
<dbReference type="PANTHER" id="PTHR36174:SF1">
    <property type="entry name" value="LIPID II:GLYCINE GLYCYLTRANSFERASE"/>
    <property type="match status" value="1"/>
</dbReference>
<dbReference type="InterPro" id="IPR003447">
    <property type="entry name" value="FEMABX"/>
</dbReference>
<comment type="caution">
    <text evidence="12">The sequence shown here is derived from an EMBL/GenBank/DDBJ whole genome shotgun (WGS) entry which is preliminary data.</text>
</comment>
<dbReference type="EMBL" id="LSDC01000112">
    <property type="protein sequence ID" value="KXB57903.1"/>
    <property type="molecule type" value="Genomic_DNA"/>
</dbReference>
<keyword evidence="7" id="KW-0961">Cell wall biogenesis/degradation</keyword>
<evidence type="ECO:0000256" key="2">
    <source>
        <dbReference type="ARBA" id="ARBA00009943"/>
    </source>
</evidence>
<dbReference type="Proteomes" id="UP000070355">
    <property type="component" value="Unassembled WGS sequence"/>
</dbReference>
<evidence type="ECO:0000256" key="8">
    <source>
        <dbReference type="ARBA" id="ARBA00039074"/>
    </source>
</evidence>
<keyword evidence="6" id="KW-0012">Acyltransferase</keyword>
<name>A0A133ZR53_9BACL</name>
<reference evidence="13" key="1">
    <citation type="submission" date="2016-01" db="EMBL/GenBank/DDBJ databases">
        <authorList>
            <person name="Mitreva M."/>
            <person name="Pepin K.H."/>
            <person name="Mihindukulasuriya K.A."/>
            <person name="Fulton R."/>
            <person name="Fronick C."/>
            <person name="O'Laughlin M."/>
            <person name="Miner T."/>
            <person name="Herter B."/>
            <person name="Rosa B.A."/>
            <person name="Cordes M."/>
            <person name="Tomlinson C."/>
            <person name="Wollam A."/>
            <person name="Palsikar V.B."/>
            <person name="Mardis E.R."/>
            <person name="Wilson R.K."/>
        </authorList>
    </citation>
    <scope>NUCLEOTIDE SEQUENCE [LARGE SCALE GENOMIC DNA]</scope>
    <source>
        <strain evidence="13">DNF01167</strain>
    </source>
</reference>
<dbReference type="InterPro" id="IPR050644">
    <property type="entry name" value="PG_Glycine_Bridge_Synth"/>
</dbReference>
<evidence type="ECO:0000256" key="10">
    <source>
        <dbReference type="ARBA" id="ARBA00042933"/>
    </source>
</evidence>
<organism evidence="12 13">
    <name type="scientific">Gemella haemolysans</name>
    <dbReference type="NCBI Taxonomy" id="1379"/>
    <lineage>
        <taxon>Bacteria</taxon>
        <taxon>Bacillati</taxon>
        <taxon>Bacillota</taxon>
        <taxon>Bacilli</taxon>
        <taxon>Bacillales</taxon>
        <taxon>Gemellaceae</taxon>
        <taxon>Gemella</taxon>
    </lineage>
</organism>
<evidence type="ECO:0000256" key="4">
    <source>
        <dbReference type="ARBA" id="ARBA00022960"/>
    </source>
</evidence>